<dbReference type="InterPro" id="IPR026960">
    <property type="entry name" value="RVT-Znf"/>
</dbReference>
<dbReference type="CDD" id="cd01650">
    <property type="entry name" value="RT_nLTR_like"/>
    <property type="match status" value="1"/>
</dbReference>
<comment type="caution">
    <text evidence="4">The sequence shown here is derived from an EMBL/GenBank/DDBJ whole genome shotgun (WGS) entry which is preliminary data.</text>
</comment>
<evidence type="ECO:0000313" key="4">
    <source>
        <dbReference type="EMBL" id="KAK6298828.1"/>
    </source>
</evidence>
<organism evidence="4 5">
    <name type="scientific">Coregonus suidteri</name>
    <dbReference type="NCBI Taxonomy" id="861788"/>
    <lineage>
        <taxon>Eukaryota</taxon>
        <taxon>Metazoa</taxon>
        <taxon>Chordata</taxon>
        <taxon>Craniata</taxon>
        <taxon>Vertebrata</taxon>
        <taxon>Euteleostomi</taxon>
        <taxon>Actinopterygii</taxon>
        <taxon>Neopterygii</taxon>
        <taxon>Teleostei</taxon>
        <taxon>Protacanthopterygii</taxon>
        <taxon>Salmoniformes</taxon>
        <taxon>Salmonidae</taxon>
        <taxon>Coregoninae</taxon>
        <taxon>Coregonus</taxon>
    </lineage>
</organism>
<gene>
    <name evidence="4" type="ORF">J4Q44_G00303380</name>
</gene>
<dbReference type="Pfam" id="PF00078">
    <property type="entry name" value="RVT_1"/>
    <property type="match status" value="2"/>
</dbReference>
<dbReference type="EMBL" id="JAGTTL010000029">
    <property type="protein sequence ID" value="KAK6298828.1"/>
    <property type="molecule type" value="Genomic_DNA"/>
</dbReference>
<feature type="domain" description="Reverse transcriptase" evidence="2">
    <location>
        <begin position="333"/>
        <end position="418"/>
    </location>
</feature>
<dbReference type="Pfam" id="PF13966">
    <property type="entry name" value="zf-RVT"/>
    <property type="match status" value="1"/>
</dbReference>
<evidence type="ECO:0000256" key="1">
    <source>
        <dbReference type="SAM" id="MobiDB-lite"/>
    </source>
</evidence>
<evidence type="ECO:0008006" key="6">
    <source>
        <dbReference type="Google" id="ProtNLM"/>
    </source>
</evidence>
<feature type="domain" description="Reverse transcriptase" evidence="2">
    <location>
        <begin position="244"/>
        <end position="332"/>
    </location>
</feature>
<feature type="region of interest" description="Disordered" evidence="1">
    <location>
        <begin position="1147"/>
        <end position="1188"/>
    </location>
</feature>
<dbReference type="InterPro" id="IPR000477">
    <property type="entry name" value="RT_dom"/>
</dbReference>
<feature type="domain" description="Reverse transcriptase zinc-binding" evidence="3">
    <location>
        <begin position="655"/>
        <end position="713"/>
    </location>
</feature>
<evidence type="ECO:0000259" key="2">
    <source>
        <dbReference type="Pfam" id="PF00078"/>
    </source>
</evidence>
<accession>A0AAN8KVS8</accession>
<evidence type="ECO:0000313" key="5">
    <source>
        <dbReference type="Proteomes" id="UP001356427"/>
    </source>
</evidence>
<reference evidence="4 5" key="1">
    <citation type="submission" date="2021-04" db="EMBL/GenBank/DDBJ databases">
        <authorList>
            <person name="De Guttry C."/>
            <person name="Zahm M."/>
            <person name="Klopp C."/>
            <person name="Cabau C."/>
            <person name="Louis A."/>
            <person name="Berthelot C."/>
            <person name="Parey E."/>
            <person name="Roest Crollius H."/>
            <person name="Montfort J."/>
            <person name="Robinson-Rechavi M."/>
            <person name="Bucao C."/>
            <person name="Bouchez O."/>
            <person name="Gislard M."/>
            <person name="Lluch J."/>
            <person name="Milhes M."/>
            <person name="Lampietro C."/>
            <person name="Lopez Roques C."/>
            <person name="Donnadieu C."/>
            <person name="Braasch I."/>
            <person name="Desvignes T."/>
            <person name="Postlethwait J."/>
            <person name="Bobe J."/>
            <person name="Wedekind C."/>
            <person name="Guiguen Y."/>
        </authorList>
    </citation>
    <scope>NUCLEOTIDE SEQUENCE [LARGE SCALE GENOMIC DNA]</scope>
    <source>
        <strain evidence="4">Cs_M1</strain>
        <tissue evidence="4">Blood</tissue>
    </source>
</reference>
<sequence length="1253" mass="140981">MEGLRSMCEGVLEWWDLVKVRIRAFIIGYCKRKKREERREVDRIQRLLELEYEAGNLGGSIDWERSAALKAQLRELQERKARAFLERAHNGFLEHNETCSAMFFKSVRSRQSRKVMNGVREENGRIVREPEEMVRVTTDHFRGLFKEREIDVEQGNVFLEHLSRRLPEDIREAMEAQISLEEVESALRRMGKGKVPGMDGLPAEFYLKFWGILGPVVLEVLKAILGTGVPGGSMAVGVLSLLYKKGEVTDLGNWRPLTMLCVDYKILAKVLADRLRTALPYVVHEDQTCGVEGRSIRWNLQLIRDSIAWVEDRGLPLMVAALDQAKAFDRVNRQGCPLSALLFVLYMEPLGAAIRADTGVEGLLIPGSGGLRVKLTQYADDTSLLLCKDSCLTRSLAIIGDFTRASGAVLNHAKSSVKFFGRWRGRTDVPGGLSLCKGALRILGVHFETSGSATLNWNMGIAVVQRKLAMCRARSLSFIGKVLVLKVDVLPSLLYLAYIYPLPACLRRPLVRLVFQFMWGGRYEWVARARMLCPIGEGGRGVPHLPLKLDTIFVSFLLTELAQPVIHPSGYLLRVFFSYQARSVMVWSNTGPRAEQLPWHFGHAAKWLRAHPEVEVARVGLVHRHLYEEVRQAGSLAPVVGIPAVVWEGVQARGLDNRLKDLNWLSLHKCLPVRSIMYRHGLARSPTCPRPSCGREETVRHVFWDCAFAGVVWARARVLLGRNMHLCILVSALLSIPVSLGWNEDLQIVCSGREFRLPVYSGSRIVTFTPNYPPGPRRVLLENNNLKDPRFEWTKDRTLLLKDVTHRDQGLYSIKLSSGFTYETVRLTVSECIKTFRRGYGETFQHNIPKYGSLLEFSPRGSPPDSQPVLLWNRTDPETSEAGRGRLGSDGRVWVAERVTQADQGNYTIRDENGKVISRSKLTVNGHTFNVTRFFKESLNLPLFLPVPHVHLIFTPSLHLSDLSNPSNVPLDSRYSRPVQLIRDGQIVDQDPRYWGLISLGRNGTVNEFVITRLSAKHDGMYEIRDQDGNLVSSTVLHVVDKTARWRAVLKSISVPSGMFVTLAGFILFMKRYPNCSLTMIINGLRGHHTPAANPPRANVQQDYSPPSLQPSGFYGHSQQIVTPKIWSPRPTNSGYTPVVDSAPLVVDSGPQPSPEPVRTARQQEADGLRVDTATTHTPSKEETADGEREISFSIAGTSDCLHSSEDCFQFQIKKEGDKQRWSKAKYYFSTLPLDTDTSETCSVYTSDKLNFL</sequence>
<protein>
    <recommendedName>
        <fullName evidence="6">Reverse transcriptase domain-containing protein</fullName>
    </recommendedName>
</protein>
<dbReference type="Proteomes" id="UP001356427">
    <property type="component" value="Unassembled WGS sequence"/>
</dbReference>
<dbReference type="PANTHER" id="PTHR31635:SF196">
    <property type="entry name" value="REVERSE TRANSCRIPTASE DOMAIN-CONTAINING PROTEIN-RELATED"/>
    <property type="match status" value="1"/>
</dbReference>
<dbReference type="PANTHER" id="PTHR31635">
    <property type="entry name" value="REVERSE TRANSCRIPTASE DOMAIN-CONTAINING PROTEIN-RELATED"/>
    <property type="match status" value="1"/>
</dbReference>
<keyword evidence="5" id="KW-1185">Reference proteome</keyword>
<evidence type="ECO:0000259" key="3">
    <source>
        <dbReference type="Pfam" id="PF13966"/>
    </source>
</evidence>
<dbReference type="AlphaFoldDB" id="A0AAN8KVS8"/>
<name>A0AAN8KVS8_9TELE</name>
<proteinExistence type="predicted"/>
<feature type="compositionally biased region" description="Basic and acidic residues" evidence="1">
    <location>
        <begin position="1179"/>
        <end position="1188"/>
    </location>
</feature>